<dbReference type="AlphaFoldDB" id="A0A932YYB7"/>
<gene>
    <name evidence="2" type="ORF">HY474_01215</name>
</gene>
<keyword evidence="1" id="KW-0812">Transmembrane</keyword>
<sequence length="131" mass="13724">MNPKQFLLVGGVVLVLVGILGFVGVIGPTPESSLFGSAWWFDNAENWAHLVLGIVALVLAYTTGPAIQRPVVMLLGIVGVLVGLYSLLGYPMLLGANLENPADSLLHLVVGIWALAASWRKQAMGAAMGGM</sequence>
<accession>A0A932YYB7</accession>
<comment type="caution">
    <text evidence="2">The sequence shown here is derived from an EMBL/GenBank/DDBJ whole genome shotgun (WGS) entry which is preliminary data.</text>
</comment>
<keyword evidence="1" id="KW-1133">Transmembrane helix</keyword>
<feature type="transmembrane region" description="Helical" evidence="1">
    <location>
        <begin position="71"/>
        <end position="90"/>
    </location>
</feature>
<evidence type="ECO:0000313" key="3">
    <source>
        <dbReference type="Proteomes" id="UP000704960"/>
    </source>
</evidence>
<organism evidence="2 3">
    <name type="scientific">Candidatus Sungiibacteriota bacterium</name>
    <dbReference type="NCBI Taxonomy" id="2750080"/>
    <lineage>
        <taxon>Bacteria</taxon>
        <taxon>Candidatus Sungiibacteriota</taxon>
    </lineage>
</organism>
<evidence type="ECO:0008006" key="4">
    <source>
        <dbReference type="Google" id="ProtNLM"/>
    </source>
</evidence>
<name>A0A932YYB7_9BACT</name>
<dbReference type="Proteomes" id="UP000704960">
    <property type="component" value="Unassembled WGS sequence"/>
</dbReference>
<proteinExistence type="predicted"/>
<evidence type="ECO:0000313" key="2">
    <source>
        <dbReference type="EMBL" id="MBI4132230.1"/>
    </source>
</evidence>
<feature type="transmembrane region" description="Helical" evidence="1">
    <location>
        <begin position="7"/>
        <end position="27"/>
    </location>
</feature>
<protein>
    <recommendedName>
        <fullName evidence="4">DUF4383 domain-containing protein</fullName>
    </recommendedName>
</protein>
<keyword evidence="1" id="KW-0472">Membrane</keyword>
<dbReference type="EMBL" id="JACQMJ010000005">
    <property type="protein sequence ID" value="MBI4132230.1"/>
    <property type="molecule type" value="Genomic_DNA"/>
</dbReference>
<evidence type="ECO:0000256" key="1">
    <source>
        <dbReference type="SAM" id="Phobius"/>
    </source>
</evidence>
<feature type="transmembrane region" description="Helical" evidence="1">
    <location>
        <begin position="47"/>
        <end position="64"/>
    </location>
</feature>
<reference evidence="2" key="1">
    <citation type="submission" date="2020-07" db="EMBL/GenBank/DDBJ databases">
        <title>Huge and variable diversity of episymbiotic CPR bacteria and DPANN archaea in groundwater ecosystems.</title>
        <authorList>
            <person name="He C.Y."/>
            <person name="Keren R."/>
            <person name="Whittaker M."/>
            <person name="Farag I.F."/>
            <person name="Doudna J."/>
            <person name="Cate J.H.D."/>
            <person name="Banfield J.F."/>
        </authorList>
    </citation>
    <scope>NUCLEOTIDE SEQUENCE</scope>
    <source>
        <strain evidence="2">NC_groundwater_1226_Ag_S-0.1um_59_124</strain>
    </source>
</reference>